<gene>
    <name evidence="1" type="ORF">FM037_03380</name>
</gene>
<evidence type="ECO:0000313" key="1">
    <source>
        <dbReference type="EMBL" id="QDO82459.1"/>
    </source>
</evidence>
<reference evidence="1 2" key="1">
    <citation type="submission" date="2019-07" db="EMBL/GenBank/DDBJ databases">
        <title>Shewanella sp. YLB-06 whole genomic sequence.</title>
        <authorList>
            <person name="Yu L."/>
        </authorList>
    </citation>
    <scope>NUCLEOTIDE SEQUENCE [LARGE SCALE GENOMIC DNA]</scope>
    <source>
        <strain evidence="1 2">YLB-06</strain>
    </source>
</reference>
<evidence type="ECO:0000313" key="2">
    <source>
        <dbReference type="Proteomes" id="UP000315947"/>
    </source>
</evidence>
<proteinExistence type="predicted"/>
<dbReference type="Proteomes" id="UP000315947">
    <property type="component" value="Chromosome"/>
</dbReference>
<organism evidence="1 2">
    <name type="scientific">Shewanella psychropiezotolerans</name>
    <dbReference type="NCBI Taxonomy" id="2593655"/>
    <lineage>
        <taxon>Bacteria</taxon>
        <taxon>Pseudomonadati</taxon>
        <taxon>Pseudomonadota</taxon>
        <taxon>Gammaproteobacteria</taxon>
        <taxon>Alteromonadales</taxon>
        <taxon>Shewanellaceae</taxon>
        <taxon>Shewanella</taxon>
    </lineage>
</organism>
<dbReference type="EMBL" id="CP041614">
    <property type="protein sequence ID" value="QDO82459.1"/>
    <property type="molecule type" value="Genomic_DNA"/>
</dbReference>
<name>A0ABX5WTX4_9GAMM</name>
<protein>
    <submittedName>
        <fullName evidence="1">Uncharacterized protein</fullName>
    </submittedName>
</protein>
<accession>A0ABX5WTX4</accession>
<dbReference type="RefSeq" id="WP_144044848.1">
    <property type="nucleotide sequence ID" value="NZ_CP041614.1"/>
</dbReference>
<keyword evidence="2" id="KW-1185">Reference proteome</keyword>
<sequence length="70" mass="8018">MKQVIIVLNVTIANDQVVHARLQSMTDSKGVDITDKFIHFCDDRKLVPTTLIEFEQAKDLFVKDSDSWLP</sequence>